<dbReference type="Pfam" id="PF00126">
    <property type="entry name" value="HTH_1"/>
    <property type="match status" value="1"/>
</dbReference>
<dbReference type="Proteomes" id="UP000184391">
    <property type="component" value="Unassembled WGS sequence"/>
</dbReference>
<dbReference type="Gene3D" id="3.40.190.10">
    <property type="entry name" value="Periplasmic binding protein-like II"/>
    <property type="match status" value="2"/>
</dbReference>
<dbReference type="AlphaFoldDB" id="A0A1M7SN03"/>
<keyword evidence="3 6" id="KW-0238">DNA-binding</keyword>
<dbReference type="PROSITE" id="PS50931">
    <property type="entry name" value="HTH_LYSR"/>
    <property type="match status" value="1"/>
</dbReference>
<evidence type="ECO:0000256" key="3">
    <source>
        <dbReference type="ARBA" id="ARBA00023125"/>
    </source>
</evidence>
<dbReference type="OrthoDB" id="9786526at2"/>
<keyword evidence="4" id="KW-0804">Transcription</keyword>
<organism evidence="6 7">
    <name type="scientific">Erythrobacter sanguineus</name>
    <dbReference type="NCBI Taxonomy" id="198312"/>
    <lineage>
        <taxon>Bacteria</taxon>
        <taxon>Pseudomonadati</taxon>
        <taxon>Pseudomonadota</taxon>
        <taxon>Alphaproteobacteria</taxon>
        <taxon>Sphingomonadales</taxon>
        <taxon>Erythrobacteraceae</taxon>
        <taxon>Erythrobacter/Porphyrobacter group</taxon>
        <taxon>Erythrobacter</taxon>
    </lineage>
</organism>
<dbReference type="GO" id="GO:0003700">
    <property type="term" value="F:DNA-binding transcription factor activity"/>
    <property type="evidence" value="ECO:0007669"/>
    <property type="project" value="InterPro"/>
</dbReference>
<keyword evidence="2" id="KW-0805">Transcription regulation</keyword>
<evidence type="ECO:0000256" key="2">
    <source>
        <dbReference type="ARBA" id="ARBA00023015"/>
    </source>
</evidence>
<evidence type="ECO:0000313" key="7">
    <source>
        <dbReference type="Proteomes" id="UP000184391"/>
    </source>
</evidence>
<sequence>MDELWRYRQLITLAEMGNYRRAADRLGITHGALSQTVAKFEDQYGTQLFERKKRRTVATPYGERLLHAARESVELVSQARRDMALMQNLKIGRLIVGVDTAIAEGLLAPALAALLKSFPELQFTTLARNWRTMEEDLRSDRIDMFIGLSPDRRSDSFDYREFPLVPPIFVCRSDHPLIRKGAFEVSDLLIHPFGGSEVPDSLLKQFVEAFPAQFKSISSLREIFLTAHELGLLRQLLTSTDIVGLLPEAVIRSELDAGNVRILARLDDVMESEIKGSIVTRQDRSLPPAALRLSSLVEDMALRGFGAYQSRDHIERQIDLPVDGKDRAR</sequence>
<comment type="similarity">
    <text evidence="1">Belongs to the LysR transcriptional regulatory family.</text>
</comment>
<evidence type="ECO:0000256" key="1">
    <source>
        <dbReference type="ARBA" id="ARBA00009437"/>
    </source>
</evidence>
<gene>
    <name evidence="6" type="ORF">SAMN02745193_02042</name>
</gene>
<evidence type="ECO:0000259" key="5">
    <source>
        <dbReference type="PROSITE" id="PS50931"/>
    </source>
</evidence>
<evidence type="ECO:0000256" key="4">
    <source>
        <dbReference type="ARBA" id="ARBA00023163"/>
    </source>
</evidence>
<dbReference type="Gene3D" id="1.10.10.10">
    <property type="entry name" value="Winged helix-like DNA-binding domain superfamily/Winged helix DNA-binding domain"/>
    <property type="match status" value="1"/>
</dbReference>
<dbReference type="GO" id="GO:0000976">
    <property type="term" value="F:transcription cis-regulatory region binding"/>
    <property type="evidence" value="ECO:0007669"/>
    <property type="project" value="TreeGrafter"/>
</dbReference>
<dbReference type="PANTHER" id="PTHR30126">
    <property type="entry name" value="HTH-TYPE TRANSCRIPTIONAL REGULATOR"/>
    <property type="match status" value="1"/>
</dbReference>
<dbReference type="RefSeq" id="WP_072674780.1">
    <property type="nucleotide sequence ID" value="NZ_FRDF01000011.1"/>
</dbReference>
<dbReference type="InterPro" id="IPR036388">
    <property type="entry name" value="WH-like_DNA-bd_sf"/>
</dbReference>
<dbReference type="PANTHER" id="PTHR30126:SF98">
    <property type="entry name" value="HTH-TYPE TRANSCRIPTIONAL ACTIVATOR BAUR"/>
    <property type="match status" value="1"/>
</dbReference>
<accession>A0A1M7SN03</accession>
<name>A0A1M7SN03_9SPHN</name>
<dbReference type="STRING" id="198312.SAMN02745193_02042"/>
<dbReference type="Pfam" id="PF03466">
    <property type="entry name" value="LysR_substrate"/>
    <property type="match status" value="1"/>
</dbReference>
<dbReference type="EMBL" id="FRDF01000011">
    <property type="protein sequence ID" value="SHN59847.1"/>
    <property type="molecule type" value="Genomic_DNA"/>
</dbReference>
<dbReference type="SUPFAM" id="SSF53850">
    <property type="entry name" value="Periplasmic binding protein-like II"/>
    <property type="match status" value="1"/>
</dbReference>
<dbReference type="InterPro" id="IPR005119">
    <property type="entry name" value="LysR_subst-bd"/>
</dbReference>
<protein>
    <submittedName>
        <fullName evidence="6">DNA-binding transcriptional regulator, LysR family</fullName>
    </submittedName>
</protein>
<keyword evidence="7" id="KW-1185">Reference proteome</keyword>
<feature type="domain" description="HTH lysR-type" evidence="5">
    <location>
        <begin position="1"/>
        <end position="59"/>
    </location>
</feature>
<dbReference type="InterPro" id="IPR036390">
    <property type="entry name" value="WH_DNA-bd_sf"/>
</dbReference>
<reference evidence="7" key="1">
    <citation type="submission" date="2016-12" db="EMBL/GenBank/DDBJ databases">
        <authorList>
            <person name="Varghese N."/>
            <person name="Submissions S."/>
        </authorList>
    </citation>
    <scope>NUCLEOTIDE SEQUENCE [LARGE SCALE GENOMIC DNA]</scope>
    <source>
        <strain evidence="7">DSM 11032</strain>
    </source>
</reference>
<dbReference type="InterPro" id="IPR000847">
    <property type="entry name" value="LysR_HTH_N"/>
</dbReference>
<proteinExistence type="inferred from homology"/>
<dbReference type="SUPFAM" id="SSF46785">
    <property type="entry name" value="Winged helix' DNA-binding domain"/>
    <property type="match status" value="1"/>
</dbReference>
<evidence type="ECO:0000313" key="6">
    <source>
        <dbReference type="EMBL" id="SHN59847.1"/>
    </source>
</evidence>